<dbReference type="EMBL" id="VSSQ01095733">
    <property type="protein sequence ID" value="MPN39739.1"/>
    <property type="molecule type" value="Genomic_DNA"/>
</dbReference>
<comment type="caution">
    <text evidence="4">The sequence shown here is derived from an EMBL/GenBank/DDBJ whole genome shotgun (WGS) entry which is preliminary data.</text>
</comment>
<evidence type="ECO:0000256" key="2">
    <source>
        <dbReference type="SAM" id="Coils"/>
    </source>
</evidence>
<feature type="domain" description="Flagellin C-terminal" evidence="3">
    <location>
        <begin position="29"/>
        <end position="113"/>
    </location>
</feature>
<dbReference type="Pfam" id="PF00700">
    <property type="entry name" value="Flagellin_C"/>
    <property type="match status" value="1"/>
</dbReference>
<evidence type="ECO:0000313" key="4">
    <source>
        <dbReference type="EMBL" id="MPN39739.1"/>
    </source>
</evidence>
<keyword evidence="2" id="KW-0175">Coiled coil</keyword>
<accession>A0A645HNC5</accession>
<gene>
    <name evidence="4" type="ORF">SDC9_187268</name>
</gene>
<dbReference type="Gene3D" id="1.20.1330.10">
    <property type="entry name" value="f41 fragment of flagellin, N-terminal domain"/>
    <property type="match status" value="1"/>
</dbReference>
<dbReference type="GO" id="GO:0009288">
    <property type="term" value="C:bacterial-type flagellum"/>
    <property type="evidence" value="ECO:0007669"/>
    <property type="project" value="InterPro"/>
</dbReference>
<dbReference type="InterPro" id="IPR001492">
    <property type="entry name" value="Flagellin"/>
</dbReference>
<proteinExistence type="predicted"/>
<dbReference type="InterPro" id="IPR042187">
    <property type="entry name" value="Flagellin_C_sub2"/>
</dbReference>
<organism evidence="4">
    <name type="scientific">bioreactor metagenome</name>
    <dbReference type="NCBI Taxonomy" id="1076179"/>
    <lineage>
        <taxon>unclassified sequences</taxon>
        <taxon>metagenomes</taxon>
        <taxon>ecological metagenomes</taxon>
    </lineage>
</organism>
<evidence type="ECO:0000259" key="3">
    <source>
        <dbReference type="Pfam" id="PF00700"/>
    </source>
</evidence>
<name>A0A645HNC5_9ZZZZ</name>
<dbReference type="PANTHER" id="PTHR42792:SF2">
    <property type="entry name" value="FLAGELLIN"/>
    <property type="match status" value="1"/>
</dbReference>
<feature type="coiled-coil region" evidence="2">
    <location>
        <begin position="49"/>
        <end position="79"/>
    </location>
</feature>
<protein>
    <recommendedName>
        <fullName evidence="3">Flagellin C-terminal domain-containing protein</fullName>
    </recommendedName>
</protein>
<dbReference type="PANTHER" id="PTHR42792">
    <property type="entry name" value="FLAGELLIN"/>
    <property type="match status" value="1"/>
</dbReference>
<dbReference type="Gene3D" id="6.10.10.10">
    <property type="entry name" value="Flagellar export chaperone, C-terminal domain"/>
    <property type="match status" value="1"/>
</dbReference>
<dbReference type="AlphaFoldDB" id="A0A645HNC5"/>
<keyword evidence="1" id="KW-0975">Bacterial flagellum</keyword>
<sequence length="119" mass="12904">MTMFLEGMDLSALAACDLKTQEGAGNAIGVVQAGIDTLSAQRARAGAYQNRLEYKLENLENMATNLAEAESRIRDVDIAQEMTNLVTHQLKMQVATAMLAQVLSMKRQNVAALFGIMAL</sequence>
<dbReference type="InterPro" id="IPR046358">
    <property type="entry name" value="Flagellin_C"/>
</dbReference>
<reference evidence="4" key="1">
    <citation type="submission" date="2019-08" db="EMBL/GenBank/DDBJ databases">
        <authorList>
            <person name="Kucharzyk K."/>
            <person name="Murdoch R.W."/>
            <person name="Higgins S."/>
            <person name="Loffler F."/>
        </authorList>
    </citation>
    <scope>NUCLEOTIDE SEQUENCE</scope>
</reference>
<dbReference type="GO" id="GO:0005198">
    <property type="term" value="F:structural molecule activity"/>
    <property type="evidence" value="ECO:0007669"/>
    <property type="project" value="InterPro"/>
</dbReference>
<evidence type="ECO:0000256" key="1">
    <source>
        <dbReference type="ARBA" id="ARBA00023143"/>
    </source>
</evidence>
<dbReference type="SUPFAM" id="SSF64518">
    <property type="entry name" value="Phase 1 flagellin"/>
    <property type="match status" value="1"/>
</dbReference>